<dbReference type="PROSITE" id="PS51257">
    <property type="entry name" value="PROKAR_LIPOPROTEIN"/>
    <property type="match status" value="1"/>
</dbReference>
<name>A0A6N2TAP8_9FIRM</name>
<keyword evidence="4" id="KW-0378">Hydrolase</keyword>
<gene>
    <name evidence="4" type="primary">endA</name>
    <name evidence="4" type="ORF">ACLFYP115_01295</name>
</gene>
<feature type="compositionally biased region" description="Polar residues" evidence="1">
    <location>
        <begin position="246"/>
        <end position="255"/>
    </location>
</feature>
<dbReference type="RefSeq" id="WP_006566943.1">
    <property type="nucleotide sequence ID" value="NZ_BAABZP010000002.1"/>
</dbReference>
<feature type="domain" description="Type VII secretion system protein EssD-like" evidence="3">
    <location>
        <begin position="83"/>
        <end position="212"/>
    </location>
</feature>
<dbReference type="Pfam" id="PF13930">
    <property type="entry name" value="Endonuclea_NS_2"/>
    <property type="match status" value="1"/>
</dbReference>
<organism evidence="4">
    <name type="scientific">Anaerostipes caccae</name>
    <dbReference type="NCBI Taxonomy" id="105841"/>
    <lineage>
        <taxon>Bacteria</taxon>
        <taxon>Bacillati</taxon>
        <taxon>Bacillota</taxon>
        <taxon>Clostridia</taxon>
        <taxon>Lachnospirales</taxon>
        <taxon>Lachnospiraceae</taxon>
        <taxon>Anaerostipes</taxon>
    </lineage>
</organism>
<dbReference type="AlphaFoldDB" id="A0A6N2TAP8"/>
<dbReference type="Gene3D" id="3.40.570.10">
    <property type="entry name" value="Extracellular Endonuclease, subunit A"/>
    <property type="match status" value="1"/>
</dbReference>
<feature type="region of interest" description="Disordered" evidence="1">
    <location>
        <begin position="26"/>
        <end position="53"/>
    </location>
</feature>
<keyword evidence="2" id="KW-0732">Signal</keyword>
<dbReference type="Gene3D" id="3.40.10.10">
    <property type="entry name" value="DNA Methylphosphotriester Repair Domain"/>
    <property type="match status" value="1"/>
</dbReference>
<dbReference type="EC" id="3.1.30.-" evidence="4"/>
<feature type="chain" id="PRO_5039378850" evidence="2">
    <location>
        <begin position="23"/>
        <end position="320"/>
    </location>
</feature>
<dbReference type="InterPro" id="IPR044929">
    <property type="entry name" value="DNA/RNA_non-sp_Endonuclease_sf"/>
</dbReference>
<dbReference type="GO" id="GO:0016787">
    <property type="term" value="F:hydrolase activity"/>
    <property type="evidence" value="ECO:0007669"/>
    <property type="project" value="UniProtKB-KW"/>
</dbReference>
<accession>A0A6N2TAP8</accession>
<feature type="compositionally biased region" description="Polar residues" evidence="1">
    <location>
        <begin position="33"/>
        <end position="53"/>
    </location>
</feature>
<evidence type="ECO:0000256" key="1">
    <source>
        <dbReference type="SAM" id="MobiDB-lite"/>
    </source>
</evidence>
<dbReference type="InterPro" id="IPR035451">
    <property type="entry name" value="Ada-like_dom_sf"/>
</dbReference>
<proteinExistence type="predicted"/>
<feature type="compositionally biased region" description="Basic and acidic residues" evidence="1">
    <location>
        <begin position="262"/>
        <end position="271"/>
    </location>
</feature>
<dbReference type="EMBL" id="CACRSQ010000003">
    <property type="protein sequence ID" value="VYT01141.1"/>
    <property type="molecule type" value="Genomic_DNA"/>
</dbReference>
<evidence type="ECO:0000256" key="2">
    <source>
        <dbReference type="SAM" id="SignalP"/>
    </source>
</evidence>
<reference evidence="4" key="1">
    <citation type="submission" date="2019-11" db="EMBL/GenBank/DDBJ databases">
        <authorList>
            <person name="Feng L."/>
        </authorList>
    </citation>
    <scope>NUCLEOTIDE SEQUENCE</scope>
    <source>
        <strain evidence="4">AcaccaeLFYP115</strain>
    </source>
</reference>
<feature type="region of interest" description="Disordered" evidence="1">
    <location>
        <begin position="241"/>
        <end position="274"/>
    </location>
</feature>
<protein>
    <submittedName>
        <fullName evidence="4">DNA-entry nuclease</fullName>
        <ecNumber evidence="4">3.1.30.-</ecNumber>
    </submittedName>
</protein>
<evidence type="ECO:0000313" key="4">
    <source>
        <dbReference type="EMBL" id="VYT01141.1"/>
    </source>
</evidence>
<sequence length="320" mass="36002">MKLRNRISVLLFALFMAFGLTACQDSSKEKQPGSHTAETEVQTASNSSQKNISVNNIPDYSGKMYVELNGSRPDFQSRELKTKSYESYSKLDSLGRCGTAQANIGKDIMPTKKRGAIGMVKPTGWHTVKYSNVDGKYLYNRCHLIGYQLTGENANEKNLITGTRAMNVDGMLPFEDMVADYVKETGNHVLYRVTPVYEEEDLVAKGVQMEAMSVEDRGKDIEFNVFVYNVQPGVSIDYKTGKSKKAQNTETQTAASKKRRHAESGQSHHNESVYICGNSRSKVYHCPGQRDYEKMKTSKYLVKFKSEKEAQAAGYRRAKR</sequence>
<dbReference type="InterPro" id="IPR044927">
    <property type="entry name" value="Endonuclea_NS_2"/>
</dbReference>
<evidence type="ECO:0000259" key="3">
    <source>
        <dbReference type="Pfam" id="PF13930"/>
    </source>
</evidence>
<feature type="signal peptide" evidence="2">
    <location>
        <begin position="1"/>
        <end position="22"/>
    </location>
</feature>